<accession>A0A812M9N0</accession>
<dbReference type="GO" id="GO:0005524">
    <property type="term" value="F:ATP binding"/>
    <property type="evidence" value="ECO:0007669"/>
    <property type="project" value="UniProtKB-KW"/>
</dbReference>
<sequence length="1011" mass="111553">MSGKGARKGSAALAAGRAAAVVAKAAIARGGDSARSDCLIEIADAEQVLPGANDCTWASKVKVAIQPIMRRFGPVLDVRVPTGENRPIVSIRFANPKAAEAVMVAASQGFLAVGESEVRVCQPLSQEAVWRSFPPARQRPNPTGESKKKKLRPNERFAPPRMPRVEVDEADEAAKNEPPKVEAVEDPQPPPIQPPVLPPEPPRPSPSTPSADASQEDREVAAGEAEVAKAMAALLEQPFSKQKKVLKSIRLQWHPDKNPDQSSIATRVFQFVQAHDHWLAHHGQSAPLVTQSGCLLTWKTAASFPVMSTTEANANAPAEADSPPIVLELKRLDDEMLAVQKEYEKEVQKLKRQFQAQQAPFIEARDKVLSEKEGSEDPVTGTPALKGFWVQALLNHPAFEDEVESYDIPVLEFLRTIEAEDLDKEDAEKGFRLIFHFAENPYFTDSSLSQEYHMHEPNRYNGEVKVKQLKGSSPNWKAGQDVTMGKPAKGGKKKKSHKEKLLEPRKSFFRDFFRSLQDEDELPEDVDTQQLCMQMGDDEMEQEEMVEALLENAYDCGMALRTQIIPFAVRWYTGEAAPDDEYDDEEEEEEEEDEDVELEEEIMGRIGRLPRLAFTCSFAVILATVSKDAFSVLAPRTTPCAWERDSSDRKQGSKSTLASGVGVAVFGLSAIASGVFIPTSRACLRASDSVELFSPAKVNLFLRIIRRRPDGYHDLASLFHTVAFGDKLVLEALPDNAEQDRLECNLPGVPVDDSNLVIRALKLFREKSGIRRFFGVTLEKEIPAQAGMGGGSSNAATAFFGANQLCGCPATPEDLISWGDDPVIGSDATFFLSEGTAYCTGRGEIVTPIDGLPIKDGLSVYLVKPNYGLSTGKVFQAMDLSALSTTDPEELLQTFKDKGTSHISWVNDLEKPAFKVSPELRDLKKYLAEEWDFEAVLMSGSGSTIFCLGDPKGGAKAFEVATKNQFDIEGIWQTEFMRRPSPTEWYTKATNRRYQCYCQCSFSDSVRCRMG</sequence>
<evidence type="ECO:0000256" key="4">
    <source>
        <dbReference type="ARBA" id="ARBA00022679"/>
    </source>
</evidence>
<comment type="similarity">
    <text evidence="2">Belongs to the nucleosome assembly protein (NAP) family.</text>
</comment>
<feature type="compositionally biased region" description="Basic residues" evidence="9">
    <location>
        <begin position="489"/>
        <end position="498"/>
    </location>
</feature>
<dbReference type="InterPro" id="IPR002164">
    <property type="entry name" value="NAP_family"/>
</dbReference>
<evidence type="ECO:0000259" key="10">
    <source>
        <dbReference type="Pfam" id="PF00288"/>
    </source>
</evidence>
<feature type="region of interest" description="Disordered" evidence="9">
    <location>
        <begin position="576"/>
        <end position="598"/>
    </location>
</feature>
<keyword evidence="5" id="KW-0547">Nucleotide-binding</keyword>
<dbReference type="Gene3D" id="3.30.1120.90">
    <property type="entry name" value="Nucleosome assembly protein"/>
    <property type="match status" value="1"/>
</dbReference>
<feature type="compositionally biased region" description="Basic and acidic residues" evidence="9">
    <location>
        <begin position="163"/>
        <end position="183"/>
    </location>
</feature>
<evidence type="ECO:0000259" key="11">
    <source>
        <dbReference type="Pfam" id="PF08544"/>
    </source>
</evidence>
<dbReference type="Pfam" id="PF00288">
    <property type="entry name" value="GHMP_kinases_N"/>
    <property type="match status" value="1"/>
</dbReference>
<keyword evidence="4" id="KW-0808">Transferase</keyword>
<dbReference type="GO" id="GO:0050515">
    <property type="term" value="F:4-(cytidine 5'-diphospho)-2-C-methyl-D-erythritol kinase activity"/>
    <property type="evidence" value="ECO:0007669"/>
    <property type="project" value="UniProtKB-EC"/>
</dbReference>
<dbReference type="EMBL" id="CAJNJA010010453">
    <property type="protein sequence ID" value="CAE7257717.1"/>
    <property type="molecule type" value="Genomic_DNA"/>
</dbReference>
<evidence type="ECO:0000256" key="6">
    <source>
        <dbReference type="ARBA" id="ARBA00022777"/>
    </source>
</evidence>
<evidence type="ECO:0000313" key="12">
    <source>
        <dbReference type="EMBL" id="CAE7257717.1"/>
    </source>
</evidence>
<evidence type="ECO:0000256" key="9">
    <source>
        <dbReference type="SAM" id="MobiDB-lite"/>
    </source>
</evidence>
<dbReference type="InterPro" id="IPR036554">
    <property type="entry name" value="GHMP_kinase_C_sf"/>
</dbReference>
<dbReference type="PANTHER" id="PTHR43527">
    <property type="entry name" value="4-DIPHOSPHOCYTIDYL-2-C-METHYL-D-ERYTHRITOL KINASE, CHLOROPLASTIC"/>
    <property type="match status" value="1"/>
</dbReference>
<proteinExistence type="inferred from homology"/>
<dbReference type="SUPFAM" id="SSF143113">
    <property type="entry name" value="NAP-like"/>
    <property type="match status" value="1"/>
</dbReference>
<dbReference type="InterPro" id="IPR014721">
    <property type="entry name" value="Ribsml_uS5_D2-typ_fold_subgr"/>
</dbReference>
<reference evidence="12" key="1">
    <citation type="submission" date="2021-02" db="EMBL/GenBank/DDBJ databases">
        <authorList>
            <person name="Dougan E. K."/>
            <person name="Rhodes N."/>
            <person name="Thang M."/>
            <person name="Chan C."/>
        </authorList>
    </citation>
    <scope>NUCLEOTIDE SEQUENCE</scope>
</reference>
<dbReference type="PANTHER" id="PTHR43527:SF2">
    <property type="entry name" value="4-DIPHOSPHOCYTIDYL-2-C-METHYL-D-ERYTHRITOL KINASE, CHLOROPLASTIC"/>
    <property type="match status" value="1"/>
</dbReference>
<dbReference type="EC" id="2.7.1.148" evidence="3"/>
<protein>
    <recommendedName>
        <fullName evidence="3">4-(cytidine 5'-diphospho)-2-C-methyl-D-erythritol kinase</fullName>
        <ecNumber evidence="3">2.7.1.148</ecNumber>
    </recommendedName>
    <alternativeName>
        <fullName evidence="8">4-(cytidine-5'-diphospho)-2-C-methyl-D-erythritol kinase</fullName>
    </alternativeName>
</protein>
<dbReference type="GO" id="GO:0006334">
    <property type="term" value="P:nucleosome assembly"/>
    <property type="evidence" value="ECO:0007669"/>
    <property type="project" value="InterPro"/>
</dbReference>
<dbReference type="Pfam" id="PF08544">
    <property type="entry name" value="GHMP_kinases_C"/>
    <property type="match status" value="1"/>
</dbReference>
<evidence type="ECO:0000313" key="13">
    <source>
        <dbReference type="Proteomes" id="UP000601435"/>
    </source>
</evidence>
<dbReference type="OrthoDB" id="3191556at2759"/>
<dbReference type="SUPFAM" id="SSF55060">
    <property type="entry name" value="GHMP Kinase, C-terminal domain"/>
    <property type="match status" value="1"/>
</dbReference>
<dbReference type="AlphaFoldDB" id="A0A812M9N0"/>
<organism evidence="12 13">
    <name type="scientific">Symbiodinium necroappetens</name>
    <dbReference type="NCBI Taxonomy" id="1628268"/>
    <lineage>
        <taxon>Eukaryota</taxon>
        <taxon>Sar</taxon>
        <taxon>Alveolata</taxon>
        <taxon>Dinophyceae</taxon>
        <taxon>Suessiales</taxon>
        <taxon>Symbiodiniaceae</taxon>
        <taxon>Symbiodinium</taxon>
    </lineage>
</organism>
<comment type="caution">
    <text evidence="12">The sequence shown here is derived from an EMBL/GenBank/DDBJ whole genome shotgun (WGS) entry which is preliminary data.</text>
</comment>
<dbReference type="GO" id="GO:0005634">
    <property type="term" value="C:nucleus"/>
    <property type="evidence" value="ECO:0007669"/>
    <property type="project" value="InterPro"/>
</dbReference>
<dbReference type="InterPro" id="IPR037231">
    <property type="entry name" value="NAP-like_sf"/>
</dbReference>
<dbReference type="Proteomes" id="UP000601435">
    <property type="component" value="Unassembled WGS sequence"/>
</dbReference>
<dbReference type="Gene3D" id="3.30.230.10">
    <property type="match status" value="1"/>
</dbReference>
<evidence type="ECO:0000256" key="8">
    <source>
        <dbReference type="ARBA" id="ARBA00032554"/>
    </source>
</evidence>
<dbReference type="Gene3D" id="1.10.287.110">
    <property type="entry name" value="DnaJ domain"/>
    <property type="match status" value="1"/>
</dbReference>
<feature type="region of interest" description="Disordered" evidence="9">
    <location>
        <begin position="471"/>
        <end position="499"/>
    </location>
</feature>
<dbReference type="Pfam" id="PF00956">
    <property type="entry name" value="NAP"/>
    <property type="match status" value="1"/>
</dbReference>
<feature type="compositionally biased region" description="Pro residues" evidence="9">
    <location>
        <begin position="187"/>
        <end position="207"/>
    </location>
</feature>
<evidence type="ECO:0000256" key="2">
    <source>
        <dbReference type="ARBA" id="ARBA00009947"/>
    </source>
</evidence>
<comment type="similarity">
    <text evidence="1">Belongs to the GHMP kinase family. IspE subfamily.</text>
</comment>
<feature type="domain" description="GHMP kinase C-terminal" evidence="11">
    <location>
        <begin position="902"/>
        <end position="959"/>
    </location>
</feature>
<keyword evidence="7" id="KW-0067">ATP-binding</keyword>
<evidence type="ECO:0000256" key="3">
    <source>
        <dbReference type="ARBA" id="ARBA00012052"/>
    </source>
</evidence>
<dbReference type="GO" id="GO:0016114">
    <property type="term" value="P:terpenoid biosynthetic process"/>
    <property type="evidence" value="ECO:0007669"/>
    <property type="project" value="InterPro"/>
</dbReference>
<evidence type="ECO:0000256" key="7">
    <source>
        <dbReference type="ARBA" id="ARBA00022840"/>
    </source>
</evidence>
<evidence type="ECO:0000256" key="1">
    <source>
        <dbReference type="ARBA" id="ARBA00009684"/>
    </source>
</evidence>
<dbReference type="InterPro" id="IPR013750">
    <property type="entry name" value="GHMP_kinase_C_dom"/>
</dbReference>
<feature type="domain" description="GHMP kinase N-terminal" evidence="10">
    <location>
        <begin position="755"/>
        <end position="819"/>
    </location>
</feature>
<keyword evidence="13" id="KW-1185">Reference proteome</keyword>
<feature type="compositionally biased region" description="Acidic residues" evidence="9">
    <location>
        <begin position="577"/>
        <end position="598"/>
    </location>
</feature>
<dbReference type="CDD" id="cd00590">
    <property type="entry name" value="RRM_SF"/>
    <property type="match status" value="1"/>
</dbReference>
<evidence type="ECO:0000256" key="5">
    <source>
        <dbReference type="ARBA" id="ARBA00022741"/>
    </source>
</evidence>
<dbReference type="SUPFAM" id="SSF54211">
    <property type="entry name" value="Ribosomal protein S5 domain 2-like"/>
    <property type="match status" value="1"/>
</dbReference>
<gene>
    <name evidence="12" type="primary">ISPE</name>
    <name evidence="12" type="ORF">SNEC2469_LOCUS5740</name>
</gene>
<dbReference type="InterPro" id="IPR004424">
    <property type="entry name" value="IspE"/>
</dbReference>
<name>A0A812M9N0_9DINO</name>
<dbReference type="Gene3D" id="3.30.70.890">
    <property type="entry name" value="GHMP kinase, C-terminal domain"/>
    <property type="match status" value="1"/>
</dbReference>
<dbReference type="NCBIfam" id="TIGR00154">
    <property type="entry name" value="ispE"/>
    <property type="match status" value="1"/>
</dbReference>
<dbReference type="InterPro" id="IPR036869">
    <property type="entry name" value="J_dom_sf"/>
</dbReference>
<feature type="region of interest" description="Disordered" evidence="9">
    <location>
        <begin position="132"/>
        <end position="223"/>
    </location>
</feature>
<dbReference type="HAMAP" id="MF_00061">
    <property type="entry name" value="IspE"/>
    <property type="match status" value="1"/>
</dbReference>
<keyword evidence="6" id="KW-0418">Kinase</keyword>
<dbReference type="InterPro" id="IPR020568">
    <property type="entry name" value="Ribosomal_Su5_D2-typ_SF"/>
</dbReference>
<dbReference type="InterPro" id="IPR006204">
    <property type="entry name" value="GHMP_kinase_N_dom"/>
</dbReference>